<dbReference type="GO" id="GO:0003677">
    <property type="term" value="F:DNA binding"/>
    <property type="evidence" value="ECO:0007669"/>
    <property type="project" value="UniProtKB-KW"/>
</dbReference>
<dbReference type="InterPro" id="IPR036390">
    <property type="entry name" value="WH_DNA-bd_sf"/>
</dbReference>
<dbReference type="InterPro" id="IPR039422">
    <property type="entry name" value="MarR/SlyA-like"/>
</dbReference>
<sequence>MDKLVDMPIKEGLLDLDNQLCFALYSASLAMNKLYRKILKPLGITYSQYLVLLILWKQDELSVTDIGEKLFLDSATLTPLLKRMESANLIERRRSEHDERHVIISLSLEGKALKEKANEIPYDVLCHTNCDKETLLEMKENLESLRSNILSRL</sequence>
<dbReference type="GO" id="GO:0003700">
    <property type="term" value="F:DNA-binding transcription factor activity"/>
    <property type="evidence" value="ECO:0007669"/>
    <property type="project" value="InterPro"/>
</dbReference>
<keyword evidence="8" id="KW-1185">Reference proteome</keyword>
<dbReference type="InterPro" id="IPR000835">
    <property type="entry name" value="HTH_MarR-typ"/>
</dbReference>
<dbReference type="SMART" id="SM00347">
    <property type="entry name" value="HTH_MARR"/>
    <property type="match status" value="1"/>
</dbReference>
<dbReference type="PANTHER" id="PTHR33164:SF5">
    <property type="entry name" value="ORGANIC HYDROPEROXIDE RESISTANCE TRANSCRIPTIONAL REGULATOR"/>
    <property type="match status" value="1"/>
</dbReference>
<proteinExistence type="predicted"/>
<protein>
    <submittedName>
        <fullName evidence="7">MarR family transcriptional regulator</fullName>
    </submittedName>
</protein>
<evidence type="ECO:0000313" key="7">
    <source>
        <dbReference type="EMBL" id="TDO95378.1"/>
    </source>
</evidence>
<feature type="domain" description="HTH marR-type" evidence="6">
    <location>
        <begin position="17"/>
        <end position="153"/>
    </location>
</feature>
<evidence type="ECO:0000256" key="2">
    <source>
        <dbReference type="ARBA" id="ARBA00022490"/>
    </source>
</evidence>
<keyword evidence="3" id="KW-0805">Transcription regulation</keyword>
<dbReference type="InterPro" id="IPR055166">
    <property type="entry name" value="Transc_reg_Sar_Rot_HTH"/>
</dbReference>
<dbReference type="Proteomes" id="UP000294656">
    <property type="component" value="Unassembled WGS sequence"/>
</dbReference>
<dbReference type="FunFam" id="1.10.10.10:FF:000163">
    <property type="entry name" value="MarR family transcriptional regulator"/>
    <property type="match status" value="1"/>
</dbReference>
<evidence type="ECO:0000256" key="3">
    <source>
        <dbReference type="ARBA" id="ARBA00023015"/>
    </source>
</evidence>
<dbReference type="Gene3D" id="1.10.10.10">
    <property type="entry name" value="Winged helix-like DNA-binding domain superfamily/Winged helix DNA-binding domain"/>
    <property type="match status" value="1"/>
</dbReference>
<evidence type="ECO:0000313" key="8">
    <source>
        <dbReference type="Proteomes" id="UP000294656"/>
    </source>
</evidence>
<comment type="subcellular location">
    <subcellularLocation>
        <location evidence="1">Cytoplasm</location>
    </subcellularLocation>
</comment>
<reference evidence="7 8" key="1">
    <citation type="submission" date="2019-03" db="EMBL/GenBank/DDBJ databases">
        <title>Genomic Encyclopedia of Type Strains, Phase III (KMG-III): the genomes of soil and plant-associated and newly described type strains.</title>
        <authorList>
            <person name="Whitman W."/>
        </authorList>
    </citation>
    <scope>NUCLEOTIDE SEQUENCE [LARGE SCALE GENOMIC DNA]</scope>
    <source>
        <strain evidence="7 8">CECT 7378</strain>
    </source>
</reference>
<keyword evidence="2" id="KW-0963">Cytoplasm</keyword>
<gene>
    <name evidence="7" type="ORF">DFP79_3621</name>
</gene>
<dbReference type="GO" id="GO:0005737">
    <property type="term" value="C:cytoplasm"/>
    <property type="evidence" value="ECO:0007669"/>
    <property type="project" value="UniProtKB-SubCell"/>
</dbReference>
<evidence type="ECO:0000259" key="6">
    <source>
        <dbReference type="PROSITE" id="PS50995"/>
    </source>
</evidence>
<dbReference type="PROSITE" id="PS50995">
    <property type="entry name" value="HTH_MARR_2"/>
    <property type="match status" value="1"/>
</dbReference>
<keyword evidence="4" id="KW-0238">DNA-binding</keyword>
<accession>A0A4R6M2A1</accession>
<evidence type="ECO:0000256" key="5">
    <source>
        <dbReference type="ARBA" id="ARBA00023163"/>
    </source>
</evidence>
<evidence type="ECO:0000256" key="1">
    <source>
        <dbReference type="ARBA" id="ARBA00004496"/>
    </source>
</evidence>
<dbReference type="PANTHER" id="PTHR33164">
    <property type="entry name" value="TRANSCRIPTIONAL REGULATOR, MARR FAMILY"/>
    <property type="match status" value="1"/>
</dbReference>
<organism evidence="7 8">
    <name type="scientific">Marinomonas balearica</name>
    <dbReference type="NCBI Taxonomy" id="491947"/>
    <lineage>
        <taxon>Bacteria</taxon>
        <taxon>Pseudomonadati</taxon>
        <taxon>Pseudomonadota</taxon>
        <taxon>Gammaproteobacteria</taxon>
        <taxon>Oceanospirillales</taxon>
        <taxon>Oceanospirillaceae</taxon>
        <taxon>Marinomonas</taxon>
    </lineage>
</organism>
<dbReference type="GO" id="GO:0006950">
    <property type="term" value="P:response to stress"/>
    <property type="evidence" value="ECO:0007669"/>
    <property type="project" value="TreeGrafter"/>
</dbReference>
<dbReference type="RefSeq" id="WP_133505291.1">
    <property type="nucleotide sequence ID" value="NZ_SNXC01000017.1"/>
</dbReference>
<comment type="caution">
    <text evidence="7">The sequence shown here is derived from an EMBL/GenBank/DDBJ whole genome shotgun (WGS) entry which is preliminary data.</text>
</comment>
<dbReference type="InterPro" id="IPR036388">
    <property type="entry name" value="WH-like_DNA-bd_sf"/>
</dbReference>
<keyword evidence="5" id="KW-0804">Transcription</keyword>
<dbReference type="EMBL" id="SNXC01000017">
    <property type="protein sequence ID" value="TDO95378.1"/>
    <property type="molecule type" value="Genomic_DNA"/>
</dbReference>
<name>A0A4R6M2A1_9GAMM</name>
<dbReference type="AlphaFoldDB" id="A0A4R6M2A1"/>
<dbReference type="SUPFAM" id="SSF46785">
    <property type="entry name" value="Winged helix' DNA-binding domain"/>
    <property type="match status" value="1"/>
</dbReference>
<dbReference type="Pfam" id="PF22381">
    <property type="entry name" value="Staph_reg_Sar_Rot"/>
    <property type="match status" value="1"/>
</dbReference>
<dbReference type="OrthoDB" id="9806864at2"/>
<evidence type="ECO:0000256" key="4">
    <source>
        <dbReference type="ARBA" id="ARBA00023125"/>
    </source>
</evidence>